<organism evidence="1 2">
    <name type="scientific">Araneus ventricosus</name>
    <name type="common">Orbweaver spider</name>
    <name type="synonym">Epeira ventricosa</name>
    <dbReference type="NCBI Taxonomy" id="182803"/>
    <lineage>
        <taxon>Eukaryota</taxon>
        <taxon>Metazoa</taxon>
        <taxon>Ecdysozoa</taxon>
        <taxon>Arthropoda</taxon>
        <taxon>Chelicerata</taxon>
        <taxon>Arachnida</taxon>
        <taxon>Araneae</taxon>
        <taxon>Araneomorphae</taxon>
        <taxon>Entelegynae</taxon>
        <taxon>Araneoidea</taxon>
        <taxon>Araneidae</taxon>
        <taxon>Araneus</taxon>
    </lineage>
</organism>
<comment type="caution">
    <text evidence="1">The sequence shown here is derived from an EMBL/GenBank/DDBJ whole genome shotgun (WGS) entry which is preliminary data.</text>
</comment>
<dbReference type="EMBL" id="BGPR01009151">
    <property type="protein sequence ID" value="GBN38267.1"/>
    <property type="molecule type" value="Genomic_DNA"/>
</dbReference>
<name>A0A4Y2NJR8_ARAVE</name>
<protein>
    <submittedName>
        <fullName evidence="1">Uncharacterized protein</fullName>
    </submittedName>
</protein>
<reference evidence="1 2" key="1">
    <citation type="journal article" date="2019" name="Sci. Rep.">
        <title>Orb-weaving spider Araneus ventricosus genome elucidates the spidroin gene catalogue.</title>
        <authorList>
            <person name="Kono N."/>
            <person name="Nakamura H."/>
            <person name="Ohtoshi R."/>
            <person name="Moran D.A.P."/>
            <person name="Shinohara A."/>
            <person name="Yoshida Y."/>
            <person name="Fujiwara M."/>
            <person name="Mori M."/>
            <person name="Tomita M."/>
            <person name="Arakawa K."/>
        </authorList>
    </citation>
    <scope>NUCLEOTIDE SEQUENCE [LARGE SCALE GENOMIC DNA]</scope>
</reference>
<dbReference type="AlphaFoldDB" id="A0A4Y2NJR8"/>
<evidence type="ECO:0000313" key="2">
    <source>
        <dbReference type="Proteomes" id="UP000499080"/>
    </source>
</evidence>
<sequence length="136" mass="16009">MEKLSLFATEFNARQLIHGRDASLSSCSGIRSRQIRPNLSSRKYVINQKYTYVIDSIMRQWNADRREVRKKVLKYCFRCPETQQVVEGNSSRRCHRKRVVVCSFRRDEFVCFKCTTMTSKVISSVREECVSDHETS</sequence>
<gene>
    <name evidence="1" type="ORF">AVEN_30006_1</name>
</gene>
<keyword evidence="2" id="KW-1185">Reference proteome</keyword>
<dbReference type="Proteomes" id="UP000499080">
    <property type="component" value="Unassembled WGS sequence"/>
</dbReference>
<evidence type="ECO:0000313" key="1">
    <source>
        <dbReference type="EMBL" id="GBN38267.1"/>
    </source>
</evidence>
<accession>A0A4Y2NJR8</accession>
<proteinExistence type="predicted"/>